<evidence type="ECO:0000313" key="3">
    <source>
        <dbReference type="EMBL" id="KAG9335875.1"/>
    </source>
</evidence>
<feature type="transmembrane region" description="Helical" evidence="2">
    <location>
        <begin position="105"/>
        <end position="124"/>
    </location>
</feature>
<name>A0A8T2N663_9TELE</name>
<feature type="transmembrane region" description="Helical" evidence="2">
    <location>
        <begin position="31"/>
        <end position="50"/>
    </location>
</feature>
<sequence>MCAPAVRSVLSSAVMAVHRGEYVDLNSSRNLLILGFSTFSGLVLPTWFHSNPGIIDTGLKELDQVIIVLFTTHMFIGGFFGFVLDNTIPGYHGGMLRAKGPRADMSLCCSLAFAASVPVLFPGLRCLGPCAVPWRAQPPSFYHGLFLHSASS</sequence>
<evidence type="ECO:0000256" key="2">
    <source>
        <dbReference type="SAM" id="Phobius"/>
    </source>
</evidence>
<comment type="caution">
    <text evidence="3">The sequence shown here is derived from an EMBL/GenBank/DDBJ whole genome shotgun (WGS) entry which is preliminary data.</text>
</comment>
<dbReference type="OrthoDB" id="1641903at2759"/>
<dbReference type="Proteomes" id="UP000824540">
    <property type="component" value="Unassembled WGS sequence"/>
</dbReference>
<dbReference type="AlphaFoldDB" id="A0A8T2N663"/>
<keyword evidence="2" id="KW-0472">Membrane</keyword>
<evidence type="ECO:0000313" key="4">
    <source>
        <dbReference type="Proteomes" id="UP000824540"/>
    </source>
</evidence>
<feature type="transmembrane region" description="Helical" evidence="2">
    <location>
        <begin position="65"/>
        <end position="84"/>
    </location>
</feature>
<organism evidence="3 4">
    <name type="scientific">Albula glossodonta</name>
    <name type="common">roundjaw bonefish</name>
    <dbReference type="NCBI Taxonomy" id="121402"/>
    <lineage>
        <taxon>Eukaryota</taxon>
        <taxon>Metazoa</taxon>
        <taxon>Chordata</taxon>
        <taxon>Craniata</taxon>
        <taxon>Vertebrata</taxon>
        <taxon>Euteleostomi</taxon>
        <taxon>Actinopterygii</taxon>
        <taxon>Neopterygii</taxon>
        <taxon>Teleostei</taxon>
        <taxon>Albuliformes</taxon>
        <taxon>Albulidae</taxon>
        <taxon>Albula</taxon>
    </lineage>
</organism>
<protein>
    <submittedName>
        <fullName evidence="3">Uncharacterized protein</fullName>
    </submittedName>
</protein>
<gene>
    <name evidence="3" type="ORF">JZ751_003532</name>
</gene>
<keyword evidence="2" id="KW-1133">Transmembrane helix</keyword>
<evidence type="ECO:0000256" key="1">
    <source>
        <dbReference type="ARBA" id="ARBA00008821"/>
    </source>
</evidence>
<keyword evidence="4" id="KW-1185">Reference proteome</keyword>
<accession>A0A8T2N663</accession>
<keyword evidence="2" id="KW-0812">Transmembrane</keyword>
<proteinExistence type="inferred from homology"/>
<dbReference type="PANTHER" id="PTHR11119">
    <property type="entry name" value="XANTHINE-URACIL / VITAMIN C PERMEASE FAMILY MEMBER"/>
    <property type="match status" value="1"/>
</dbReference>
<dbReference type="EMBL" id="JAFBMS010000107">
    <property type="protein sequence ID" value="KAG9335875.1"/>
    <property type="molecule type" value="Genomic_DNA"/>
</dbReference>
<reference evidence="3" key="1">
    <citation type="thesis" date="2021" institute="BYU ScholarsArchive" country="Provo, UT, USA">
        <title>Applications of and Algorithms for Genome Assembly and Genomic Analyses with an Emphasis on Marine Teleosts.</title>
        <authorList>
            <person name="Pickett B.D."/>
        </authorList>
    </citation>
    <scope>NUCLEOTIDE SEQUENCE</scope>
    <source>
        <strain evidence="3">HI-2016</strain>
    </source>
</reference>
<comment type="similarity">
    <text evidence="1">Belongs to the nucleobase:cation symporter-2 (NCS2) (TC 2.A.40) family.</text>
</comment>